<dbReference type="KEGG" id="bts:Btus_1259"/>
<accession>D5WXR5</accession>
<dbReference type="eggNOG" id="COG2030">
    <property type="taxonomic scope" value="Bacteria"/>
</dbReference>
<dbReference type="HOGENOM" id="CLU_094876_0_1_9"/>
<protein>
    <submittedName>
        <fullName evidence="2">MaoC domain protein dehydratase</fullName>
    </submittedName>
</protein>
<dbReference type="InterPro" id="IPR029069">
    <property type="entry name" value="HotDog_dom_sf"/>
</dbReference>
<dbReference type="RefSeq" id="WP_013075276.1">
    <property type="nucleotide sequence ID" value="NC_014098.1"/>
</dbReference>
<dbReference type="OrthoDB" id="9801625at2"/>
<dbReference type="PANTHER" id="PTHR43664:SF1">
    <property type="entry name" value="BETA-METHYLMALYL-COA DEHYDRATASE"/>
    <property type="match status" value="1"/>
</dbReference>
<dbReference type="STRING" id="562970.Btus_1259"/>
<evidence type="ECO:0000313" key="2">
    <source>
        <dbReference type="EMBL" id="ADG05986.1"/>
    </source>
</evidence>
<dbReference type="SUPFAM" id="SSF54637">
    <property type="entry name" value="Thioesterase/thiol ester dehydrase-isomerase"/>
    <property type="match status" value="1"/>
</dbReference>
<reference evidence="2 3" key="1">
    <citation type="journal article" date="2011" name="Stand. Genomic Sci.">
        <title>Complete genome sequence of the thermophilic, hydrogen-oxidizing Bacillus tusciae type strain (T2) and reclassification in the new genus, Kyrpidia gen. nov. as Kyrpidia tusciae comb. nov. and emendation of the family Alicyclobacillaceae da Costa and Rainey, 2010.</title>
        <authorList>
            <person name="Klenk H.P."/>
            <person name="Lapidus A."/>
            <person name="Chertkov O."/>
            <person name="Copeland A."/>
            <person name="Del Rio T.G."/>
            <person name="Nolan M."/>
            <person name="Lucas S."/>
            <person name="Chen F."/>
            <person name="Tice H."/>
            <person name="Cheng J.F."/>
            <person name="Han C."/>
            <person name="Bruce D."/>
            <person name="Goodwin L."/>
            <person name="Pitluck S."/>
            <person name="Pati A."/>
            <person name="Ivanova N."/>
            <person name="Mavromatis K."/>
            <person name="Daum C."/>
            <person name="Chen A."/>
            <person name="Palaniappan K."/>
            <person name="Chang Y.J."/>
            <person name="Land M."/>
            <person name="Hauser L."/>
            <person name="Jeffries C.D."/>
            <person name="Detter J.C."/>
            <person name="Rohde M."/>
            <person name="Abt B."/>
            <person name="Pukall R."/>
            <person name="Goker M."/>
            <person name="Bristow J."/>
            <person name="Markowitz V."/>
            <person name="Hugenholtz P."/>
            <person name="Eisen J.A."/>
        </authorList>
    </citation>
    <scope>NUCLEOTIDE SEQUENCE [LARGE SCALE GENOMIC DNA]</scope>
    <source>
        <strain evidence="2 3">DSM 2912</strain>
    </source>
</reference>
<name>D5WXR5_KYRT2</name>
<dbReference type="CDD" id="cd03451">
    <property type="entry name" value="FkbR2"/>
    <property type="match status" value="1"/>
</dbReference>
<evidence type="ECO:0000259" key="1">
    <source>
        <dbReference type="Pfam" id="PF01575"/>
    </source>
</evidence>
<dbReference type="PANTHER" id="PTHR43664">
    <property type="entry name" value="MONOAMINE OXIDASE-RELATED"/>
    <property type="match status" value="1"/>
</dbReference>
<keyword evidence="3" id="KW-1185">Reference proteome</keyword>
<dbReference type="Pfam" id="PF01575">
    <property type="entry name" value="MaoC_dehydratas"/>
    <property type="match status" value="1"/>
</dbReference>
<dbReference type="EMBL" id="CP002017">
    <property type="protein sequence ID" value="ADG05986.1"/>
    <property type="molecule type" value="Genomic_DNA"/>
</dbReference>
<sequence length="165" mass="18533">MGSIYEEETRFGKFFEELEVGATYKHYPGRTITEVDNIWFSLLTMNQHPLHIDRHYGANTQHGQCLVVGTLVFSIAVGLSVRGISGKCIANLEYEQVEHLAPTFVGDTIYAETTVLEKRESTSKPDRGIVLVETLAKNQHGTPVLRFRRKVLVPKRSQNEGMPSG</sequence>
<dbReference type="AlphaFoldDB" id="D5WXR5"/>
<dbReference type="InterPro" id="IPR052342">
    <property type="entry name" value="MCH/BMMD"/>
</dbReference>
<gene>
    <name evidence="2" type="ordered locus">Btus_1259</name>
</gene>
<dbReference type="InterPro" id="IPR002539">
    <property type="entry name" value="MaoC-like_dom"/>
</dbReference>
<dbReference type="Proteomes" id="UP000002368">
    <property type="component" value="Chromosome"/>
</dbReference>
<feature type="domain" description="MaoC-like" evidence="1">
    <location>
        <begin position="19"/>
        <end position="127"/>
    </location>
</feature>
<proteinExistence type="predicted"/>
<organism evidence="2 3">
    <name type="scientific">Kyrpidia tusciae (strain DSM 2912 / NBRC 15312 / T2)</name>
    <name type="common">Bacillus tusciae</name>
    <dbReference type="NCBI Taxonomy" id="562970"/>
    <lineage>
        <taxon>Bacteria</taxon>
        <taxon>Bacillati</taxon>
        <taxon>Bacillota</taxon>
        <taxon>Bacilli</taxon>
        <taxon>Bacillales</taxon>
        <taxon>Alicyclobacillaceae</taxon>
        <taxon>Kyrpidia</taxon>
    </lineage>
</organism>
<dbReference type="Gene3D" id="3.10.129.10">
    <property type="entry name" value="Hotdog Thioesterase"/>
    <property type="match status" value="1"/>
</dbReference>
<evidence type="ECO:0000313" key="3">
    <source>
        <dbReference type="Proteomes" id="UP000002368"/>
    </source>
</evidence>